<proteinExistence type="inferred from homology"/>
<comment type="pathway">
    <text evidence="1 5">Carotenoid biosynthesis.</text>
</comment>
<dbReference type="Pfam" id="PF01593">
    <property type="entry name" value="Amino_oxidase"/>
    <property type="match status" value="1"/>
</dbReference>
<sequence>MKQKKCIIIGAGIGGMATAVRLANKGYHVVVLEKNFRPGGKIGEIKKDGFRFDTGPSLFTLPSLVDELLNIGSTGDVPSFSYHQLDNVCRYFYEDGTQINAFEDPAEFADEINLQTGEPRKKILDYLKIAQKRYEAASDIFIFNPLNKALEVSKKLNPQKLKPLMKVNPLRTMHGENKQHFRSPQVVQLFDRYATYNGSSPYLASSMLNMISHLEHNSGAFFPDKGMYSIVEAIRKKAENSGIDFLFNTEVKELKISDTKVLSVRTNQGDFEADLFISDVDVNAFYRKPAASLKAPKSVKNPSLSSSALIFYWGMDRSFPDLEVHNILFSADYREEFKSLFKTRELFHDPTVYLFISSKTIKSDAPPGKENWFVMINVPPLGDRNWEELKQVARKNIIEKIKRVLKTDPTPYILFEEVATPHSIQEFTGSHKGALYGNNSNSIWSAFLRHKNQSTKYKNLFFTGGSVHPGGGIPLCLASASIVEKVIEKI</sequence>
<evidence type="ECO:0000256" key="5">
    <source>
        <dbReference type="RuleBase" id="RU362075"/>
    </source>
</evidence>
<dbReference type="GO" id="GO:0016117">
    <property type="term" value="P:carotenoid biosynthetic process"/>
    <property type="evidence" value="ECO:0007669"/>
    <property type="project" value="UniProtKB-KW"/>
</dbReference>
<dbReference type="AlphaFoldDB" id="A0A2U2B567"/>
<dbReference type="InterPro" id="IPR036188">
    <property type="entry name" value="FAD/NAD-bd_sf"/>
</dbReference>
<organism evidence="7 8">
    <name type="scientific">Marinilabilia rubra</name>
    <dbReference type="NCBI Taxonomy" id="2162893"/>
    <lineage>
        <taxon>Bacteria</taxon>
        <taxon>Pseudomonadati</taxon>
        <taxon>Bacteroidota</taxon>
        <taxon>Bacteroidia</taxon>
        <taxon>Marinilabiliales</taxon>
        <taxon>Marinilabiliaceae</taxon>
        <taxon>Marinilabilia</taxon>
    </lineage>
</organism>
<comment type="caution">
    <text evidence="7">The sequence shown here is derived from an EMBL/GenBank/DDBJ whole genome shotgun (WGS) entry which is preliminary data.</text>
</comment>
<dbReference type="SUPFAM" id="SSF51905">
    <property type="entry name" value="FAD/NAD(P)-binding domain"/>
    <property type="match status" value="1"/>
</dbReference>
<keyword evidence="4 5" id="KW-0560">Oxidoreductase</keyword>
<evidence type="ECO:0000256" key="2">
    <source>
        <dbReference type="ARBA" id="ARBA00006046"/>
    </source>
</evidence>
<dbReference type="InterPro" id="IPR002937">
    <property type="entry name" value="Amino_oxidase"/>
</dbReference>
<dbReference type="NCBIfam" id="NF042421">
    <property type="entry name" value="hydcarot_desat_CrtD"/>
    <property type="match status" value="1"/>
</dbReference>
<dbReference type="InterPro" id="IPR014105">
    <property type="entry name" value="Carotenoid/retinoid_OxRdtase"/>
</dbReference>
<gene>
    <name evidence="7" type="ORF">DDZ16_17020</name>
</gene>
<keyword evidence="3 5" id="KW-0125">Carotenoid biosynthesis</keyword>
<comment type="similarity">
    <text evidence="2 5">Belongs to the carotenoid/retinoid oxidoreductase family.</text>
</comment>
<feature type="domain" description="Amine oxidase" evidence="6">
    <location>
        <begin position="13"/>
        <end position="480"/>
    </location>
</feature>
<dbReference type="Gene3D" id="3.50.50.60">
    <property type="entry name" value="FAD/NAD(P)-binding domain"/>
    <property type="match status" value="2"/>
</dbReference>
<dbReference type="OrthoDB" id="9774675at2"/>
<evidence type="ECO:0000256" key="3">
    <source>
        <dbReference type="ARBA" id="ARBA00022746"/>
    </source>
</evidence>
<evidence type="ECO:0000256" key="1">
    <source>
        <dbReference type="ARBA" id="ARBA00004829"/>
    </source>
</evidence>
<evidence type="ECO:0000313" key="8">
    <source>
        <dbReference type="Proteomes" id="UP000244956"/>
    </source>
</evidence>
<dbReference type="NCBIfam" id="TIGR02734">
    <property type="entry name" value="crtI_fam"/>
    <property type="match status" value="1"/>
</dbReference>
<evidence type="ECO:0000313" key="7">
    <source>
        <dbReference type="EMBL" id="PWD98193.1"/>
    </source>
</evidence>
<protein>
    <submittedName>
        <fullName evidence="7">Phytoene desaturase</fullName>
    </submittedName>
</protein>
<accession>A0A2U2B567</accession>
<dbReference type="Proteomes" id="UP000244956">
    <property type="component" value="Unassembled WGS sequence"/>
</dbReference>
<reference evidence="7 8" key="1">
    <citation type="submission" date="2018-05" db="EMBL/GenBank/DDBJ databases">
        <title>Marinilabilia rubrum sp. nov., isolated from saltern sediment.</title>
        <authorList>
            <person name="Zhang R."/>
        </authorList>
    </citation>
    <scope>NUCLEOTIDE SEQUENCE [LARGE SCALE GENOMIC DNA]</scope>
    <source>
        <strain evidence="7 8">WTE16</strain>
    </source>
</reference>
<keyword evidence="8" id="KW-1185">Reference proteome</keyword>
<name>A0A2U2B567_9BACT</name>
<dbReference type="GO" id="GO:0016491">
    <property type="term" value="F:oxidoreductase activity"/>
    <property type="evidence" value="ECO:0007669"/>
    <property type="project" value="UniProtKB-KW"/>
</dbReference>
<dbReference type="RefSeq" id="WP_109265687.1">
    <property type="nucleotide sequence ID" value="NZ_QEWP01000018.1"/>
</dbReference>
<evidence type="ECO:0000259" key="6">
    <source>
        <dbReference type="Pfam" id="PF01593"/>
    </source>
</evidence>
<dbReference type="InterPro" id="IPR054840">
    <property type="entry name" value="hydcarot_desat_CrtD"/>
</dbReference>
<dbReference type="PANTHER" id="PTHR43734:SF7">
    <property type="entry name" value="4,4'-DIAPONEUROSPORENE OXYGENASE"/>
    <property type="match status" value="1"/>
</dbReference>
<dbReference type="EMBL" id="QEWP01000018">
    <property type="protein sequence ID" value="PWD98193.1"/>
    <property type="molecule type" value="Genomic_DNA"/>
</dbReference>
<dbReference type="PANTHER" id="PTHR43734">
    <property type="entry name" value="PHYTOENE DESATURASE"/>
    <property type="match status" value="1"/>
</dbReference>
<evidence type="ECO:0000256" key="4">
    <source>
        <dbReference type="ARBA" id="ARBA00023002"/>
    </source>
</evidence>